<dbReference type="Pfam" id="PF14295">
    <property type="entry name" value="PAN_4"/>
    <property type="match status" value="1"/>
</dbReference>
<feature type="compositionally biased region" description="Gly residues" evidence="1">
    <location>
        <begin position="118"/>
        <end position="163"/>
    </location>
</feature>
<name>A0A8K0T9L7_9PEZI</name>
<proteinExistence type="predicted"/>
<keyword evidence="5" id="KW-1185">Reference proteome</keyword>
<dbReference type="EMBL" id="JAGPXD010000005">
    <property type="protein sequence ID" value="KAH7353845.1"/>
    <property type="molecule type" value="Genomic_DNA"/>
</dbReference>
<dbReference type="SMART" id="SM00473">
    <property type="entry name" value="PAN_AP"/>
    <property type="match status" value="3"/>
</dbReference>
<dbReference type="OrthoDB" id="4388755at2759"/>
<gene>
    <name evidence="4" type="ORF">B0T11DRAFT_357158</name>
</gene>
<evidence type="ECO:0000256" key="2">
    <source>
        <dbReference type="SAM" id="SignalP"/>
    </source>
</evidence>
<feature type="region of interest" description="Disordered" evidence="1">
    <location>
        <begin position="114"/>
        <end position="177"/>
    </location>
</feature>
<dbReference type="Gene3D" id="3.50.4.10">
    <property type="entry name" value="Hepatocyte Growth Factor"/>
    <property type="match status" value="1"/>
</dbReference>
<organism evidence="4 5">
    <name type="scientific">Plectosphaerella cucumerina</name>
    <dbReference type="NCBI Taxonomy" id="40658"/>
    <lineage>
        <taxon>Eukaryota</taxon>
        <taxon>Fungi</taxon>
        <taxon>Dikarya</taxon>
        <taxon>Ascomycota</taxon>
        <taxon>Pezizomycotina</taxon>
        <taxon>Sordariomycetes</taxon>
        <taxon>Hypocreomycetidae</taxon>
        <taxon>Glomerellales</taxon>
        <taxon>Plectosphaerellaceae</taxon>
        <taxon>Plectosphaerella</taxon>
    </lineage>
</organism>
<feature type="chain" id="PRO_5035462715" evidence="2">
    <location>
        <begin position="23"/>
        <end position="603"/>
    </location>
</feature>
<evidence type="ECO:0000313" key="5">
    <source>
        <dbReference type="Proteomes" id="UP000813385"/>
    </source>
</evidence>
<protein>
    <submittedName>
        <fullName evidence="4">PAN domain-containing protein</fullName>
    </submittedName>
</protein>
<reference evidence="4" key="1">
    <citation type="journal article" date="2021" name="Nat. Commun.">
        <title>Genetic determinants of endophytism in the Arabidopsis root mycobiome.</title>
        <authorList>
            <person name="Mesny F."/>
            <person name="Miyauchi S."/>
            <person name="Thiergart T."/>
            <person name="Pickel B."/>
            <person name="Atanasova L."/>
            <person name="Karlsson M."/>
            <person name="Huettel B."/>
            <person name="Barry K.W."/>
            <person name="Haridas S."/>
            <person name="Chen C."/>
            <person name="Bauer D."/>
            <person name="Andreopoulos W."/>
            <person name="Pangilinan J."/>
            <person name="LaButti K."/>
            <person name="Riley R."/>
            <person name="Lipzen A."/>
            <person name="Clum A."/>
            <person name="Drula E."/>
            <person name="Henrissat B."/>
            <person name="Kohler A."/>
            <person name="Grigoriev I.V."/>
            <person name="Martin F.M."/>
            <person name="Hacquard S."/>
        </authorList>
    </citation>
    <scope>NUCLEOTIDE SEQUENCE</scope>
    <source>
        <strain evidence="4">MPI-CAGE-AT-0016</strain>
    </source>
</reference>
<feature type="domain" description="Apple" evidence="3">
    <location>
        <begin position="302"/>
        <end position="372"/>
    </location>
</feature>
<keyword evidence="2" id="KW-0732">Signal</keyword>
<dbReference type="Proteomes" id="UP000813385">
    <property type="component" value="Unassembled WGS sequence"/>
</dbReference>
<accession>A0A8K0T9L7</accession>
<dbReference type="Pfam" id="PF00024">
    <property type="entry name" value="PAN_1"/>
    <property type="match status" value="3"/>
</dbReference>
<comment type="caution">
    <text evidence="4">The sequence shown here is derived from an EMBL/GenBank/DDBJ whole genome shotgun (WGS) entry which is preliminary data.</text>
</comment>
<sequence length="603" mass="63497">MVPSSSILSLLGVAIAVGQVMAQTQYACPADAGKTVVENNKKYELKCGQGIRGMPFEEEPSASIGACAQRCAAVPTCLHGTFIEKSKKCALKTTGELFDNAGLSTWYFVENVQTPPSSGGGGSGAGAGGNTQQPIGGGGSGTGSGGAGAGGNAQQPIGGGGGNAQEEDPANQASYDCPADQGKRYVTNGITYELKCNTGHSQGAYKEEPCPTLKECAARCARDPQCFSADWHVGQQQCAFKKAPAVLTPWQPGHAWWPTQCPKPRLAQANKTPQVATNLTCPQNDGKIFEGSDGTWFYLQCCADADGAVILDYKVVNSHKDCSEQCVQNKQCKSFMYVPGPAPTGGQANCRLYTNGNFSTTSLEGVHYAYVTDPPTTEAQLSDAKRCSAECPYADGQLYVSPTGENYLMSCKKRHGTTYLKIDRRPSFEACMSSCAAMPACQSADYEPRTKKCFYGSNTKNPLIAAEAFISAHSLGCSGACAGCKKTCDLGDAMAADQATCSSDHGKLLGAGGEDFRLYCEYCFRSSSVWNAPSATNLAECAKECAADTRCHGANWIPSQGCRFHPATDGNGNKPTFGQESLCHAVVPLDRSLADAENLSPHA</sequence>
<evidence type="ECO:0000259" key="3">
    <source>
        <dbReference type="PROSITE" id="PS50948"/>
    </source>
</evidence>
<dbReference type="InterPro" id="IPR003609">
    <property type="entry name" value="Pan_app"/>
</dbReference>
<evidence type="ECO:0000313" key="4">
    <source>
        <dbReference type="EMBL" id="KAH7353845.1"/>
    </source>
</evidence>
<feature type="signal peptide" evidence="2">
    <location>
        <begin position="1"/>
        <end position="22"/>
    </location>
</feature>
<evidence type="ECO:0000256" key="1">
    <source>
        <dbReference type="SAM" id="MobiDB-lite"/>
    </source>
</evidence>
<dbReference type="PROSITE" id="PS50948">
    <property type="entry name" value="PAN"/>
    <property type="match status" value="1"/>
</dbReference>
<dbReference type="AlphaFoldDB" id="A0A8K0T9L7"/>